<evidence type="ECO:0000313" key="5">
    <source>
        <dbReference type="EMBL" id="MDZ5456877.1"/>
    </source>
</evidence>
<evidence type="ECO:0000256" key="1">
    <source>
        <dbReference type="ARBA" id="ARBA00001938"/>
    </source>
</evidence>
<keyword evidence="2" id="KW-0808">Transferase</keyword>
<protein>
    <submittedName>
        <fullName evidence="5">2-oxo acid dehydrogenase subunit E2</fullName>
    </submittedName>
</protein>
<evidence type="ECO:0000259" key="4">
    <source>
        <dbReference type="Pfam" id="PF00198"/>
    </source>
</evidence>
<evidence type="ECO:0000256" key="2">
    <source>
        <dbReference type="ARBA" id="ARBA00022679"/>
    </source>
</evidence>
<comment type="cofactor">
    <cofactor evidence="1">
        <name>(R)-lipoate</name>
        <dbReference type="ChEBI" id="CHEBI:83088"/>
    </cofactor>
</comment>
<accession>A0ABU5ID40</accession>
<dbReference type="RefSeq" id="WP_322465313.1">
    <property type="nucleotide sequence ID" value="NZ_JAXOJX010000012.1"/>
</dbReference>
<dbReference type="SUPFAM" id="SSF52777">
    <property type="entry name" value="CoA-dependent acyltransferases"/>
    <property type="match status" value="1"/>
</dbReference>
<proteinExistence type="predicted"/>
<reference evidence="5 6" key="1">
    <citation type="submission" date="2023-11" db="EMBL/GenBank/DDBJ databases">
        <title>Draft genome of Azohydromonas lata strain H1 (DSM1123), a polyhydroxyalkanoate producer.</title>
        <authorList>
            <person name="Traversa D."/>
            <person name="D'Addabbo P."/>
            <person name="Pazzani C."/>
            <person name="Manzari C."/>
            <person name="Chiara M."/>
            <person name="Scrascia M."/>
        </authorList>
    </citation>
    <scope>NUCLEOTIDE SEQUENCE [LARGE SCALE GENOMIC DNA]</scope>
    <source>
        <strain evidence="5 6">H1</strain>
    </source>
</reference>
<name>A0ABU5ID40_9BURK</name>
<evidence type="ECO:0000313" key="6">
    <source>
        <dbReference type="Proteomes" id="UP001293718"/>
    </source>
</evidence>
<dbReference type="EMBL" id="JAXOJX010000012">
    <property type="protein sequence ID" value="MDZ5456877.1"/>
    <property type="molecule type" value="Genomic_DNA"/>
</dbReference>
<dbReference type="Proteomes" id="UP001293718">
    <property type="component" value="Unassembled WGS sequence"/>
</dbReference>
<dbReference type="InterPro" id="IPR050743">
    <property type="entry name" value="2-oxoacid_DH_E2_comp"/>
</dbReference>
<dbReference type="PANTHER" id="PTHR43178:SF5">
    <property type="entry name" value="LIPOAMIDE ACYLTRANSFERASE COMPONENT OF BRANCHED-CHAIN ALPHA-KETO ACID DEHYDROGENASE COMPLEX, MITOCHONDRIAL"/>
    <property type="match status" value="1"/>
</dbReference>
<feature type="domain" description="2-oxoacid dehydrogenase acyltransferase catalytic" evidence="4">
    <location>
        <begin position="13"/>
        <end position="228"/>
    </location>
</feature>
<sequence>MSEAVAATAPALIPLKGLRGSIARNMSAGWQAPRVAMAVDVDMTACQALQACVAEQGTKLTPTALVVRAAALALRRHPAMNALMREGGIERAPDVHVGLAVAVDGGLAVPVLREADTKSATQLAAEARELAAAARAGQLPPRAYQGGTFTVTSLGMTGIDWFTPILNPPQVGILGVSRVIERAVVRGATVVPAPMTTLSLIFDHRAIDGHPAALFLRELADLLEQAREL</sequence>
<dbReference type="Pfam" id="PF00198">
    <property type="entry name" value="2-oxoacid_dh"/>
    <property type="match status" value="1"/>
</dbReference>
<gene>
    <name evidence="5" type="ORF">SM757_09870</name>
</gene>
<dbReference type="InterPro" id="IPR001078">
    <property type="entry name" value="2-oxoacid_DH_actylTfrase"/>
</dbReference>
<evidence type="ECO:0000256" key="3">
    <source>
        <dbReference type="ARBA" id="ARBA00023315"/>
    </source>
</evidence>
<dbReference type="InterPro" id="IPR023213">
    <property type="entry name" value="CAT-like_dom_sf"/>
</dbReference>
<keyword evidence="6" id="KW-1185">Reference proteome</keyword>
<dbReference type="Gene3D" id="3.30.559.10">
    <property type="entry name" value="Chloramphenicol acetyltransferase-like domain"/>
    <property type="match status" value="1"/>
</dbReference>
<comment type="caution">
    <text evidence="5">The sequence shown here is derived from an EMBL/GenBank/DDBJ whole genome shotgun (WGS) entry which is preliminary data.</text>
</comment>
<organism evidence="5 6">
    <name type="scientific">Azohydromonas lata</name>
    <dbReference type="NCBI Taxonomy" id="45677"/>
    <lineage>
        <taxon>Bacteria</taxon>
        <taxon>Pseudomonadati</taxon>
        <taxon>Pseudomonadota</taxon>
        <taxon>Betaproteobacteria</taxon>
        <taxon>Burkholderiales</taxon>
        <taxon>Sphaerotilaceae</taxon>
        <taxon>Azohydromonas</taxon>
    </lineage>
</organism>
<dbReference type="PANTHER" id="PTHR43178">
    <property type="entry name" value="DIHYDROLIPOAMIDE ACETYLTRANSFERASE COMPONENT OF PYRUVATE DEHYDROGENASE COMPLEX"/>
    <property type="match status" value="1"/>
</dbReference>
<keyword evidence="3" id="KW-0012">Acyltransferase</keyword>